<dbReference type="AlphaFoldDB" id="A0A0W8FGJ1"/>
<sequence length="59" mass="6793">MPEQIANGPLLDANHLFHTDDRSNTPEYIALLKGNDPLRKQFLDAADMLDRYNNGKYYP</sequence>
<protein>
    <submittedName>
        <fullName evidence="1">Uncharacterized protein</fullName>
    </submittedName>
</protein>
<gene>
    <name evidence="1" type="ORF">ASZ90_010269</name>
</gene>
<reference evidence="1" key="1">
    <citation type="journal article" date="2015" name="Proc. Natl. Acad. Sci. U.S.A.">
        <title>Networks of energetic and metabolic interactions define dynamics in microbial communities.</title>
        <authorList>
            <person name="Embree M."/>
            <person name="Liu J.K."/>
            <person name="Al-Bassam M.M."/>
            <person name="Zengler K."/>
        </authorList>
    </citation>
    <scope>NUCLEOTIDE SEQUENCE</scope>
</reference>
<proteinExistence type="predicted"/>
<dbReference type="EMBL" id="LNQE01001236">
    <property type="protein sequence ID" value="KUG20000.1"/>
    <property type="molecule type" value="Genomic_DNA"/>
</dbReference>
<accession>A0A0W8FGJ1</accession>
<comment type="caution">
    <text evidence="1">The sequence shown here is derived from an EMBL/GenBank/DDBJ whole genome shotgun (WGS) entry which is preliminary data.</text>
</comment>
<evidence type="ECO:0000313" key="1">
    <source>
        <dbReference type="EMBL" id="KUG20000.1"/>
    </source>
</evidence>
<organism evidence="1">
    <name type="scientific">hydrocarbon metagenome</name>
    <dbReference type="NCBI Taxonomy" id="938273"/>
    <lineage>
        <taxon>unclassified sequences</taxon>
        <taxon>metagenomes</taxon>
        <taxon>ecological metagenomes</taxon>
    </lineage>
</organism>
<name>A0A0W8FGJ1_9ZZZZ</name>